<feature type="transmembrane region" description="Helical" evidence="1">
    <location>
        <begin position="202"/>
        <end position="224"/>
    </location>
</feature>
<evidence type="ECO:0000256" key="1">
    <source>
        <dbReference type="SAM" id="Phobius"/>
    </source>
</evidence>
<keyword evidence="1" id="KW-1133">Transmembrane helix</keyword>
<reference evidence="2" key="1">
    <citation type="journal article" date="2020" name="mSystems">
        <title>Genome- and Community-Level Interaction Insights into Carbon Utilization and Element Cycling Functions of Hydrothermarchaeota in Hydrothermal Sediment.</title>
        <authorList>
            <person name="Zhou Z."/>
            <person name="Liu Y."/>
            <person name="Xu W."/>
            <person name="Pan J."/>
            <person name="Luo Z.H."/>
            <person name="Li M."/>
        </authorList>
    </citation>
    <scope>NUCLEOTIDE SEQUENCE [LARGE SCALE GENOMIC DNA]</scope>
    <source>
        <strain evidence="2">SpSt-1071</strain>
    </source>
</reference>
<name>A0A7C5RDQ5_9DEIN</name>
<protein>
    <submittedName>
        <fullName evidence="2">Uncharacterized protein</fullName>
    </submittedName>
</protein>
<dbReference type="EMBL" id="DRXE01000051">
    <property type="protein sequence ID" value="HHM67384.1"/>
    <property type="molecule type" value="Genomic_DNA"/>
</dbReference>
<proteinExistence type="predicted"/>
<organism evidence="2">
    <name type="scientific">Thermus caliditerrae</name>
    <dbReference type="NCBI Taxonomy" id="1330700"/>
    <lineage>
        <taxon>Bacteria</taxon>
        <taxon>Thermotogati</taxon>
        <taxon>Deinococcota</taxon>
        <taxon>Deinococci</taxon>
        <taxon>Thermales</taxon>
        <taxon>Thermaceae</taxon>
        <taxon>Thermus</taxon>
    </lineage>
</organism>
<comment type="caution">
    <text evidence="2">The sequence shown here is derived from an EMBL/GenBank/DDBJ whole genome shotgun (WGS) entry which is preliminary data.</text>
</comment>
<feature type="transmembrane region" description="Helical" evidence="1">
    <location>
        <begin position="82"/>
        <end position="102"/>
    </location>
</feature>
<dbReference type="AlphaFoldDB" id="A0A7C5RDQ5"/>
<keyword evidence="1" id="KW-0472">Membrane</keyword>
<evidence type="ECO:0000313" key="2">
    <source>
        <dbReference type="EMBL" id="HHM67384.1"/>
    </source>
</evidence>
<feature type="transmembrane region" description="Helical" evidence="1">
    <location>
        <begin position="171"/>
        <end position="190"/>
    </location>
</feature>
<feature type="transmembrane region" description="Helical" evidence="1">
    <location>
        <begin position="231"/>
        <end position="248"/>
    </location>
</feature>
<keyword evidence="1" id="KW-0812">Transmembrane</keyword>
<gene>
    <name evidence="2" type="ORF">ENM28_01435</name>
</gene>
<accession>A0A7C5RDQ5</accession>
<sequence>MRGRRFDRALGAAFAFALALFLRWPRENALVGDEIWTYLSVLDPGFFLFDFHPPLYSLAVAPAVLLGGREALLVLHAVLSSLAAPIGFLAFGPGAGLLLALWPSLVEAGGFARHSGVVATLLVAWAAALQGGRGVVPLAHLLALTHATSQAALLGSLLLRQARRVLPSLLANPLVLVEGFRALALAWAVLEGRQFPLVPNPWAFLDALLLPGPWALLGGALLAFGALRGPLFPFLLALFPFLLLAGGGRLSEAYAAPIAALLLLPAGRALGKFWPLALLLLPLSLQATEGLAAHRVEMRAEVAEAEAKGMAEVEELHYVLFYRANGYWGPIVVKACPGFGESRIMPP</sequence>